<keyword evidence="1" id="KW-1133">Transmembrane helix</keyword>
<dbReference type="AlphaFoldDB" id="A0A9W6CNB1"/>
<organism evidence="2 4">
    <name type="scientific">Xanthobacter flavus</name>
    <dbReference type="NCBI Taxonomy" id="281"/>
    <lineage>
        <taxon>Bacteria</taxon>
        <taxon>Pseudomonadati</taxon>
        <taxon>Pseudomonadota</taxon>
        <taxon>Alphaproteobacteria</taxon>
        <taxon>Hyphomicrobiales</taxon>
        <taxon>Xanthobacteraceae</taxon>
        <taxon>Xanthobacter</taxon>
    </lineage>
</organism>
<dbReference type="EMBL" id="BSDO01000019">
    <property type="protein sequence ID" value="GLI25543.1"/>
    <property type="molecule type" value="Genomic_DNA"/>
</dbReference>
<sequence>MDADGILSFLLLVLLTVGIVALVLSFFGGAVRIGNDRSLSRGLDILGEYCAKGEIQRDEYLQEKRDLSA</sequence>
<dbReference type="GeneID" id="95765986"/>
<accession>A0A9W6CNB1</accession>
<evidence type="ECO:0000313" key="5">
    <source>
        <dbReference type="Proteomes" id="UP001245370"/>
    </source>
</evidence>
<gene>
    <name evidence="3" type="ORF">GGQ86_005359</name>
    <name evidence="2" type="ORF">XFLAVUS301_52170</name>
</gene>
<keyword evidence="1" id="KW-0812">Transmembrane</keyword>
<name>A0A9W6CNB1_XANFL</name>
<dbReference type="Proteomes" id="UP001245370">
    <property type="component" value="Unassembled WGS sequence"/>
</dbReference>
<keyword evidence="5" id="KW-1185">Reference proteome</keyword>
<protein>
    <submittedName>
        <fullName evidence="3">Membrane protein</fullName>
    </submittedName>
</protein>
<evidence type="ECO:0000313" key="4">
    <source>
        <dbReference type="Proteomes" id="UP001144397"/>
    </source>
</evidence>
<comment type="caution">
    <text evidence="2">The sequence shown here is derived from an EMBL/GenBank/DDBJ whole genome shotgun (WGS) entry which is preliminary data.</text>
</comment>
<evidence type="ECO:0000313" key="3">
    <source>
        <dbReference type="EMBL" id="MDR6336855.1"/>
    </source>
</evidence>
<keyword evidence="1" id="KW-0472">Membrane</keyword>
<dbReference type="Proteomes" id="UP001144397">
    <property type="component" value="Unassembled WGS sequence"/>
</dbReference>
<reference evidence="3 5" key="2">
    <citation type="submission" date="2023-07" db="EMBL/GenBank/DDBJ databases">
        <title>Genomic Encyclopedia of Type Strains, Phase IV (KMG-IV): sequencing the most valuable type-strain genomes for metagenomic binning, comparative biology and taxonomic classification.</title>
        <authorList>
            <person name="Goeker M."/>
        </authorList>
    </citation>
    <scope>NUCLEOTIDE SEQUENCE [LARGE SCALE GENOMIC DNA]</scope>
    <source>
        <strain evidence="3 5">DSM 338</strain>
    </source>
</reference>
<evidence type="ECO:0000256" key="1">
    <source>
        <dbReference type="SAM" id="Phobius"/>
    </source>
</evidence>
<proteinExistence type="predicted"/>
<evidence type="ECO:0000313" key="2">
    <source>
        <dbReference type="EMBL" id="GLI25543.1"/>
    </source>
</evidence>
<dbReference type="RefSeq" id="WP_149578544.1">
    <property type="nucleotide sequence ID" value="NZ_BSDO01000019.1"/>
</dbReference>
<dbReference type="EMBL" id="JAVDPY010000019">
    <property type="protein sequence ID" value="MDR6336855.1"/>
    <property type="molecule type" value="Genomic_DNA"/>
</dbReference>
<reference evidence="2" key="1">
    <citation type="submission" date="2022-12" db="EMBL/GenBank/DDBJ databases">
        <title>Reference genome sequencing for broad-spectrum identification of bacterial and archaeal isolates by mass spectrometry.</title>
        <authorList>
            <person name="Sekiguchi Y."/>
            <person name="Tourlousse D.M."/>
        </authorList>
    </citation>
    <scope>NUCLEOTIDE SEQUENCE</scope>
    <source>
        <strain evidence="2">301</strain>
    </source>
</reference>
<feature type="transmembrane region" description="Helical" evidence="1">
    <location>
        <begin position="6"/>
        <end position="31"/>
    </location>
</feature>